<gene>
    <name evidence="2" type="ORF">NCTC11621_01587</name>
</gene>
<sequence>MKYLYKIALVCTALLPTMLFAKISVQQPVIFTAQKGEPTAIFMQLRNDSEQEVNLAIVQSKDKARLELHGTQNGKMIEVTGIPIPPQSITELKQGGLHIMVFDTEKDLTIGDEYPIHLFFDNGEIIEVNAKVISP</sequence>
<dbReference type="InterPro" id="IPR058248">
    <property type="entry name" value="Lxx211020-like"/>
</dbReference>
<dbReference type="EMBL" id="UGTV01000015">
    <property type="protein sequence ID" value="SUC10525.1"/>
    <property type="molecule type" value="Genomic_DNA"/>
</dbReference>
<dbReference type="PANTHER" id="PTHR36302:SF1">
    <property type="entry name" value="COPPER CHAPERONE PCU(A)C"/>
    <property type="match status" value="1"/>
</dbReference>
<feature type="signal peptide" evidence="1">
    <location>
        <begin position="1"/>
        <end position="21"/>
    </location>
</feature>
<organism evidence="2 3">
    <name type="scientific">Pasteurella canis</name>
    <dbReference type="NCBI Taxonomy" id="753"/>
    <lineage>
        <taxon>Bacteria</taxon>
        <taxon>Pseudomonadati</taxon>
        <taxon>Pseudomonadota</taxon>
        <taxon>Gammaproteobacteria</taxon>
        <taxon>Pasteurellales</taxon>
        <taxon>Pasteurellaceae</taxon>
        <taxon>Pasteurella</taxon>
    </lineage>
</organism>
<dbReference type="Pfam" id="PF04314">
    <property type="entry name" value="PCuAC"/>
    <property type="match status" value="1"/>
</dbReference>
<evidence type="ECO:0000313" key="2">
    <source>
        <dbReference type="EMBL" id="SUC10525.1"/>
    </source>
</evidence>
<dbReference type="InterPro" id="IPR007410">
    <property type="entry name" value="LpqE-like"/>
</dbReference>
<dbReference type="Gene3D" id="2.60.40.1890">
    <property type="entry name" value="PCu(A)C copper chaperone"/>
    <property type="match status" value="1"/>
</dbReference>
<protein>
    <submittedName>
        <fullName evidence="2">Putative DR1885-like metal-binding protein</fullName>
    </submittedName>
</protein>
<keyword evidence="1" id="KW-0732">Signal</keyword>
<accession>A0A379EVW6</accession>
<reference evidence="2 3" key="1">
    <citation type="submission" date="2018-06" db="EMBL/GenBank/DDBJ databases">
        <authorList>
            <consortium name="Pathogen Informatics"/>
            <person name="Doyle S."/>
        </authorList>
    </citation>
    <scope>NUCLEOTIDE SEQUENCE [LARGE SCALE GENOMIC DNA]</scope>
    <source>
        <strain evidence="2 3">NCTC11621</strain>
    </source>
</reference>
<dbReference type="RefSeq" id="WP_115323168.1">
    <property type="nucleotide sequence ID" value="NZ_BQFX01000026.1"/>
</dbReference>
<evidence type="ECO:0000313" key="3">
    <source>
        <dbReference type="Proteomes" id="UP000254704"/>
    </source>
</evidence>
<dbReference type="AlphaFoldDB" id="A0A379EVW6"/>
<proteinExistence type="predicted"/>
<dbReference type="Proteomes" id="UP000254704">
    <property type="component" value="Unassembled WGS sequence"/>
</dbReference>
<dbReference type="InterPro" id="IPR036182">
    <property type="entry name" value="PCuAC_sf"/>
</dbReference>
<evidence type="ECO:0000256" key="1">
    <source>
        <dbReference type="SAM" id="SignalP"/>
    </source>
</evidence>
<name>A0A379EVW6_9PAST</name>
<feature type="chain" id="PRO_5016854141" evidence="1">
    <location>
        <begin position="22"/>
        <end position="135"/>
    </location>
</feature>
<dbReference type="PANTHER" id="PTHR36302">
    <property type="entry name" value="BLR7088 PROTEIN"/>
    <property type="match status" value="1"/>
</dbReference>
<dbReference type="SUPFAM" id="SSF110087">
    <property type="entry name" value="DR1885-like metal-binding protein"/>
    <property type="match status" value="1"/>
</dbReference>